<dbReference type="OrthoDB" id="63935at2759"/>
<dbReference type="InterPro" id="IPR036291">
    <property type="entry name" value="NAD(P)-bd_dom_sf"/>
</dbReference>
<dbReference type="PANTHER" id="PTHR15020:SF50">
    <property type="entry name" value="UPF0659 PROTEIN YMR090W"/>
    <property type="match status" value="1"/>
</dbReference>
<feature type="region of interest" description="Disordered" evidence="1">
    <location>
        <begin position="224"/>
        <end position="246"/>
    </location>
</feature>
<dbReference type="STRING" id="139420.A0A371DBA9"/>
<protein>
    <recommendedName>
        <fullName evidence="2">NAD(P)-binding domain-containing protein</fullName>
    </recommendedName>
</protein>
<reference evidence="3 4" key="1">
    <citation type="journal article" date="2018" name="Biotechnol. Biofuels">
        <title>Integrative visual omics of the white-rot fungus Polyporus brumalis exposes the biotechnological potential of its oxidative enzymes for delignifying raw plant biomass.</title>
        <authorList>
            <person name="Miyauchi S."/>
            <person name="Rancon A."/>
            <person name="Drula E."/>
            <person name="Hage H."/>
            <person name="Chaduli D."/>
            <person name="Favel A."/>
            <person name="Grisel S."/>
            <person name="Henrissat B."/>
            <person name="Herpoel-Gimbert I."/>
            <person name="Ruiz-Duenas F.J."/>
            <person name="Chevret D."/>
            <person name="Hainaut M."/>
            <person name="Lin J."/>
            <person name="Wang M."/>
            <person name="Pangilinan J."/>
            <person name="Lipzen A."/>
            <person name="Lesage-Meessen L."/>
            <person name="Navarro D."/>
            <person name="Riley R."/>
            <person name="Grigoriev I.V."/>
            <person name="Zhou S."/>
            <person name="Raouche S."/>
            <person name="Rosso M.N."/>
        </authorList>
    </citation>
    <scope>NUCLEOTIDE SEQUENCE [LARGE SCALE GENOMIC DNA]</scope>
    <source>
        <strain evidence="3 4">BRFM 1820</strain>
    </source>
</reference>
<gene>
    <name evidence="3" type="ORF">OH76DRAFT_512687</name>
</gene>
<dbReference type="PANTHER" id="PTHR15020">
    <property type="entry name" value="FLAVIN REDUCTASE-RELATED"/>
    <property type="match status" value="1"/>
</dbReference>
<name>A0A371DBA9_9APHY</name>
<dbReference type="Proteomes" id="UP000256964">
    <property type="component" value="Unassembled WGS sequence"/>
</dbReference>
<evidence type="ECO:0000313" key="3">
    <source>
        <dbReference type="EMBL" id="RDX49800.1"/>
    </source>
</evidence>
<dbReference type="InterPro" id="IPR016040">
    <property type="entry name" value="NAD(P)-bd_dom"/>
</dbReference>
<dbReference type="Pfam" id="PF13460">
    <property type="entry name" value="NAD_binding_10"/>
    <property type="match status" value="1"/>
</dbReference>
<proteinExistence type="predicted"/>
<dbReference type="EMBL" id="KZ857403">
    <property type="protein sequence ID" value="RDX49800.1"/>
    <property type="molecule type" value="Genomic_DNA"/>
</dbReference>
<evidence type="ECO:0000256" key="1">
    <source>
        <dbReference type="SAM" id="MobiDB-lite"/>
    </source>
</evidence>
<keyword evidence="4" id="KW-1185">Reference proteome</keyword>
<dbReference type="SUPFAM" id="SSF51735">
    <property type="entry name" value="NAD(P)-binding Rossmann-fold domains"/>
    <property type="match status" value="1"/>
</dbReference>
<organism evidence="3 4">
    <name type="scientific">Lentinus brumalis</name>
    <dbReference type="NCBI Taxonomy" id="2498619"/>
    <lineage>
        <taxon>Eukaryota</taxon>
        <taxon>Fungi</taxon>
        <taxon>Dikarya</taxon>
        <taxon>Basidiomycota</taxon>
        <taxon>Agaricomycotina</taxon>
        <taxon>Agaricomycetes</taxon>
        <taxon>Polyporales</taxon>
        <taxon>Polyporaceae</taxon>
        <taxon>Lentinus</taxon>
    </lineage>
</organism>
<sequence>MHAFVLGGSKNIGYFSALRLLQQGTTVTFLLRSTSVFDSDEHIQPFVRNGKAQLVHGDALNHDDVRNAWKAAIQAGGGKVDVVIFTIGGKPSFSMSRGFFLDPPDLCTRSLINVLSTLPDALRAPETQPHFVIITSMGITAESHSSVPLALKPLYSSVLPAAHADKLGMERILAYLAGLSWSSKDTPRQEILPRGWQSTPGLLGEGELKHVVIMRPALLTDGECRGDEAGKPGKAPYRSKKDGNLSSGYRVSRKDVAHFVVQEVLPHWSEWEGSGVVLAY</sequence>
<accession>A0A371DBA9</accession>
<dbReference type="Gene3D" id="3.40.50.720">
    <property type="entry name" value="NAD(P)-binding Rossmann-like Domain"/>
    <property type="match status" value="1"/>
</dbReference>
<evidence type="ECO:0000313" key="4">
    <source>
        <dbReference type="Proteomes" id="UP000256964"/>
    </source>
</evidence>
<evidence type="ECO:0000259" key="2">
    <source>
        <dbReference type="Pfam" id="PF13460"/>
    </source>
</evidence>
<dbReference type="AlphaFoldDB" id="A0A371DBA9"/>
<feature type="domain" description="NAD(P)-binding" evidence="2">
    <location>
        <begin position="9"/>
        <end position="181"/>
    </location>
</feature>